<name>A0AAV2S5G6_MEGNR</name>
<reference evidence="2 3" key="1">
    <citation type="submission" date="2024-05" db="EMBL/GenBank/DDBJ databases">
        <authorList>
            <person name="Wallberg A."/>
        </authorList>
    </citation>
    <scope>NUCLEOTIDE SEQUENCE [LARGE SCALE GENOMIC DNA]</scope>
</reference>
<keyword evidence="1" id="KW-1133">Transmembrane helix</keyword>
<feature type="non-terminal residue" evidence="2">
    <location>
        <position position="497"/>
    </location>
</feature>
<proteinExistence type="predicted"/>
<dbReference type="Gene3D" id="2.60.40.10">
    <property type="entry name" value="Immunoglobulins"/>
    <property type="match status" value="1"/>
</dbReference>
<feature type="transmembrane region" description="Helical" evidence="1">
    <location>
        <begin position="242"/>
        <end position="267"/>
    </location>
</feature>
<keyword evidence="1" id="KW-0812">Transmembrane</keyword>
<gene>
    <name evidence="2" type="ORF">MNOR_LOCUS32009</name>
</gene>
<protein>
    <recommendedName>
        <fullName evidence="4">Fibronectin type-III domain-containing protein</fullName>
    </recommendedName>
</protein>
<dbReference type="InterPro" id="IPR013783">
    <property type="entry name" value="Ig-like_fold"/>
</dbReference>
<sequence length="497" mass="56046">MAGMTNPDITGDDGIYSRYLPLDAFDLKSGHYELSVSADNNNGISVLPTRSYMPDISNETCCGSEMHFKEVKFTEPFQRREIYGVFNILANASNKDITPPSQILNLRSFMNISTNELTLRWTAPGDDYDWGKADHYEAILSESISQAKALDGERILGMPEPVPSGTEQSVTVLVDRFDQIIYITIHAVDENGNRGRLSNIATMWMPPAPTMVPIPTSTEINIHEEQELTQPMKLNTLLENDWSIIIGSAVGFIFLMIILIIVTVIRLKSQKHYKNKKEEEIKNAQKNIYSNTKPLLVSNQDKIQIINEGIRAYDKPISNTSYIPSESTWGTIICSQDQENHNNSDGKDQTMNHTPDITLTESFSYPSSISTYTDMPPHNSAFIGSDNEYSSMPYYRYTQDSTQFFPRQDHPLSYSNPSASSENMSYLENGRINYDIDIPVNEVSANECSKSVQQLSVHEYNVTATMANGNHKKIQPPVPPKPTIMKHPKQRTITQIF</sequence>
<dbReference type="AlphaFoldDB" id="A0AAV2S5G6"/>
<evidence type="ECO:0008006" key="4">
    <source>
        <dbReference type="Google" id="ProtNLM"/>
    </source>
</evidence>
<dbReference type="EMBL" id="CAXKWB010042481">
    <property type="protein sequence ID" value="CAL4157942.1"/>
    <property type="molecule type" value="Genomic_DNA"/>
</dbReference>
<keyword evidence="3" id="KW-1185">Reference proteome</keyword>
<evidence type="ECO:0000256" key="1">
    <source>
        <dbReference type="SAM" id="Phobius"/>
    </source>
</evidence>
<dbReference type="Proteomes" id="UP001497623">
    <property type="component" value="Unassembled WGS sequence"/>
</dbReference>
<evidence type="ECO:0000313" key="3">
    <source>
        <dbReference type="Proteomes" id="UP001497623"/>
    </source>
</evidence>
<comment type="caution">
    <text evidence="2">The sequence shown here is derived from an EMBL/GenBank/DDBJ whole genome shotgun (WGS) entry which is preliminary data.</text>
</comment>
<organism evidence="2 3">
    <name type="scientific">Meganyctiphanes norvegica</name>
    <name type="common">Northern krill</name>
    <name type="synonym">Thysanopoda norvegica</name>
    <dbReference type="NCBI Taxonomy" id="48144"/>
    <lineage>
        <taxon>Eukaryota</taxon>
        <taxon>Metazoa</taxon>
        <taxon>Ecdysozoa</taxon>
        <taxon>Arthropoda</taxon>
        <taxon>Crustacea</taxon>
        <taxon>Multicrustacea</taxon>
        <taxon>Malacostraca</taxon>
        <taxon>Eumalacostraca</taxon>
        <taxon>Eucarida</taxon>
        <taxon>Euphausiacea</taxon>
        <taxon>Euphausiidae</taxon>
        <taxon>Meganyctiphanes</taxon>
    </lineage>
</organism>
<keyword evidence="1" id="KW-0472">Membrane</keyword>
<accession>A0AAV2S5G6</accession>
<evidence type="ECO:0000313" key="2">
    <source>
        <dbReference type="EMBL" id="CAL4157942.1"/>
    </source>
</evidence>